<dbReference type="EMBL" id="JBJQND010000016">
    <property type="protein sequence ID" value="KAL3848598.1"/>
    <property type="molecule type" value="Genomic_DNA"/>
</dbReference>
<gene>
    <name evidence="1" type="ORF">ACJMK2_019447</name>
</gene>
<protein>
    <recommendedName>
        <fullName evidence="3">DUF885 domain-containing protein</fullName>
    </recommendedName>
</protein>
<keyword evidence="2" id="KW-1185">Reference proteome</keyword>
<evidence type="ECO:0000313" key="1">
    <source>
        <dbReference type="EMBL" id="KAL3848598.1"/>
    </source>
</evidence>
<dbReference type="Pfam" id="PF05960">
    <property type="entry name" value="DUF885"/>
    <property type="match status" value="1"/>
</dbReference>
<proteinExistence type="predicted"/>
<accession>A0ABD3UKG1</accession>
<organism evidence="1 2">
    <name type="scientific">Sinanodonta woodiana</name>
    <name type="common">Chinese pond mussel</name>
    <name type="synonym">Anodonta woodiana</name>
    <dbReference type="NCBI Taxonomy" id="1069815"/>
    <lineage>
        <taxon>Eukaryota</taxon>
        <taxon>Metazoa</taxon>
        <taxon>Spiralia</taxon>
        <taxon>Lophotrochozoa</taxon>
        <taxon>Mollusca</taxon>
        <taxon>Bivalvia</taxon>
        <taxon>Autobranchia</taxon>
        <taxon>Heteroconchia</taxon>
        <taxon>Palaeoheterodonta</taxon>
        <taxon>Unionida</taxon>
        <taxon>Unionoidea</taxon>
        <taxon>Unionidae</taxon>
        <taxon>Unioninae</taxon>
        <taxon>Sinanodonta</taxon>
    </lineage>
</organism>
<name>A0ABD3UKG1_SINWO</name>
<reference evidence="1 2" key="1">
    <citation type="submission" date="2024-11" db="EMBL/GenBank/DDBJ databases">
        <title>Chromosome-level genome assembly of the freshwater bivalve Anodonta woodiana.</title>
        <authorList>
            <person name="Chen X."/>
        </authorList>
    </citation>
    <scope>NUCLEOTIDE SEQUENCE [LARGE SCALE GENOMIC DNA]</scope>
    <source>
        <strain evidence="1">MN2024</strain>
        <tissue evidence="1">Gills</tissue>
    </source>
</reference>
<dbReference type="AlphaFoldDB" id="A0ABD3UKG1"/>
<evidence type="ECO:0000313" key="2">
    <source>
        <dbReference type="Proteomes" id="UP001634394"/>
    </source>
</evidence>
<dbReference type="InterPro" id="IPR010281">
    <property type="entry name" value="DUF885"/>
</dbReference>
<dbReference type="PANTHER" id="PTHR33361:SF2">
    <property type="entry name" value="DUF885 DOMAIN-CONTAINING PROTEIN"/>
    <property type="match status" value="1"/>
</dbReference>
<sequence length="563" mass="65499">MSENPIFSTYMGISKYNDRMESYNVSHFDVKRNKSRELLSRLNNINRQELDSADQVNYDILQDSLQTYLDGSEWARYGSLNPMTFLDGIQLYSRPAMASPPTRGDFDNYIVRLHLVQRQIDEIIESLRLAVKLKRTLHKVSVEKVPGQIKDHIFDDPTQSPCYTPFKNTLETSEIPETEWADLRNRGRLAVESYINAFRKVMKYMINDYMKHTRKSIGIMEWDPTHNYYQACLRWHLSFAMTPEEVHAVGLQEVNRIHGNMNQIMRKLGLTGSVKDFFDSLLNDPRFYSNDSDIIIEEYKKTVFERISPQLSGFFKDIPNVPLEVEKSTYDGLGGSYSFAGEDWPGVFSINVQRPLEVSFYRMMALSLHETNPGHHLQHSYSMFANLPDFRKYSVMSFYNIPNWIPFYSAYKEGWGLYSEYLGEEMGLYKDDYEMMGRYSFEILRAARLVVDTGIHYYGWSRDKAIEYMTNYTDMGPGSVANEIDRYITWPGQACAYKLGEIKIKQLRKRAEQYLGAEFDIKEFHSVILVNGIMPMNVLERLVTSWLQGKKSSPASEIDKARG</sequence>
<dbReference type="PANTHER" id="PTHR33361">
    <property type="entry name" value="GLR0591 PROTEIN"/>
    <property type="match status" value="1"/>
</dbReference>
<comment type="caution">
    <text evidence="1">The sequence shown here is derived from an EMBL/GenBank/DDBJ whole genome shotgun (WGS) entry which is preliminary data.</text>
</comment>
<dbReference type="Proteomes" id="UP001634394">
    <property type="component" value="Unassembled WGS sequence"/>
</dbReference>
<evidence type="ECO:0008006" key="3">
    <source>
        <dbReference type="Google" id="ProtNLM"/>
    </source>
</evidence>